<reference evidence="5 6" key="2">
    <citation type="journal article" date="2018" name="Nature">
        <title>Mutant phenotypes for thousands of bacterial genes of unknown function.</title>
        <authorList>
            <person name="Price M.N."/>
            <person name="Wetmore K.M."/>
            <person name="Waters R.J."/>
            <person name="Callaghan M."/>
            <person name="Ray J."/>
            <person name="Liu H."/>
            <person name="Kuehl J.V."/>
            <person name="Melnyk R.A."/>
            <person name="Lamson J.S."/>
            <person name="Suh Y."/>
            <person name="Carlson H.K."/>
            <person name="Esquivel Z."/>
            <person name="Sadeeshkumar H."/>
            <person name="Chakraborty R."/>
            <person name="Zane G.M."/>
            <person name="Rubin B.E."/>
            <person name="Wall J.D."/>
            <person name="Visel A."/>
            <person name="Bristow J."/>
            <person name="Blow M.J."/>
            <person name="Arkin A.P."/>
            <person name="Deutschbauer A.M."/>
        </authorList>
    </citation>
    <scope>NUCLEOTIDE SEQUENCE [LARGE SCALE GENOMIC DNA]</scope>
    <source>
        <strain evidence="5 6">FW300-N2E3</strain>
    </source>
</reference>
<accession>A0A0N9WM46</accession>
<dbReference type="AlphaFoldDB" id="A0A0N9WM46"/>
<evidence type="ECO:0000313" key="6">
    <source>
        <dbReference type="Proteomes" id="UP000066487"/>
    </source>
</evidence>
<dbReference type="GO" id="GO:0048027">
    <property type="term" value="F:mRNA 5'-UTR binding"/>
    <property type="evidence" value="ECO:0007669"/>
    <property type="project" value="TreeGrafter"/>
</dbReference>
<name>A0A0N9WM46_PSEFL</name>
<evidence type="ECO:0000256" key="3">
    <source>
        <dbReference type="ARBA" id="ARBA00022884"/>
    </source>
</evidence>
<dbReference type="GO" id="GO:0006402">
    <property type="term" value="P:mRNA catabolic process"/>
    <property type="evidence" value="ECO:0007669"/>
    <property type="project" value="InterPro"/>
</dbReference>
<dbReference type="InterPro" id="IPR003751">
    <property type="entry name" value="CsrA"/>
</dbReference>
<gene>
    <name evidence="5" type="ORF">AO353_26285</name>
</gene>
<organism evidence="5 6">
    <name type="scientific">Pseudomonas fluorescens</name>
    <dbReference type="NCBI Taxonomy" id="294"/>
    <lineage>
        <taxon>Bacteria</taxon>
        <taxon>Pseudomonadati</taxon>
        <taxon>Pseudomonadota</taxon>
        <taxon>Gammaproteobacteria</taxon>
        <taxon>Pseudomonadales</taxon>
        <taxon>Pseudomonadaceae</taxon>
        <taxon>Pseudomonas</taxon>
    </lineage>
</organism>
<dbReference type="InterPro" id="IPR036107">
    <property type="entry name" value="CsrA_sf"/>
</dbReference>
<reference evidence="6" key="1">
    <citation type="submission" date="2015-09" db="EMBL/GenBank/DDBJ databases">
        <title>Whole genome sequence of Pseudomonas fluorescens FW300-N2E3.</title>
        <authorList>
            <person name="Ray J."/>
            <person name="Melnyk R."/>
            <person name="Deutschbauer A."/>
        </authorList>
    </citation>
    <scope>NUCLEOTIDE SEQUENCE [LARGE SCALE GENOMIC DNA]</scope>
    <source>
        <strain evidence="6">FW300-N2E3</strain>
    </source>
</reference>
<dbReference type="GO" id="GO:0045947">
    <property type="term" value="P:negative regulation of translational initiation"/>
    <property type="evidence" value="ECO:0007669"/>
    <property type="project" value="TreeGrafter"/>
</dbReference>
<dbReference type="EMBL" id="CP012830">
    <property type="protein sequence ID" value="ALI04399.1"/>
    <property type="molecule type" value="Genomic_DNA"/>
</dbReference>
<dbReference type="GO" id="GO:0005829">
    <property type="term" value="C:cytosol"/>
    <property type="evidence" value="ECO:0007669"/>
    <property type="project" value="TreeGrafter"/>
</dbReference>
<keyword evidence="1" id="KW-0963">Cytoplasm</keyword>
<evidence type="ECO:0008006" key="7">
    <source>
        <dbReference type="Google" id="ProtNLM"/>
    </source>
</evidence>
<evidence type="ECO:0000256" key="1">
    <source>
        <dbReference type="ARBA" id="ARBA00022490"/>
    </source>
</evidence>
<dbReference type="Gene3D" id="2.60.40.4380">
    <property type="entry name" value="Translational regulator CsrA"/>
    <property type="match status" value="1"/>
</dbReference>
<dbReference type="GO" id="GO:0006109">
    <property type="term" value="P:regulation of carbohydrate metabolic process"/>
    <property type="evidence" value="ECO:0007669"/>
    <property type="project" value="InterPro"/>
</dbReference>
<keyword evidence="3" id="KW-0694">RNA-binding</keyword>
<evidence type="ECO:0000256" key="2">
    <source>
        <dbReference type="ARBA" id="ARBA00022845"/>
    </source>
</evidence>
<protein>
    <recommendedName>
        <fullName evidence="7">Carbon storage regulator</fullName>
    </recommendedName>
</protein>
<sequence>MLEITRYVGKAIRIDDEIQIKVFEIDRNKVILGLEAPKHVRIRRAELDLQTTDKKSNNPK</sequence>
<dbReference type="RefSeq" id="WP_054597601.1">
    <property type="nucleotide sequence ID" value="NZ_CP012830.1"/>
</dbReference>
<dbReference type="Proteomes" id="UP000066487">
    <property type="component" value="Chromosome"/>
</dbReference>
<dbReference type="SUPFAM" id="SSF117130">
    <property type="entry name" value="CsrA-like"/>
    <property type="match status" value="1"/>
</dbReference>
<keyword evidence="4" id="KW-0010">Activator</keyword>
<dbReference type="PANTHER" id="PTHR34984:SF1">
    <property type="entry name" value="CARBON STORAGE REGULATOR"/>
    <property type="match status" value="1"/>
</dbReference>
<evidence type="ECO:0000256" key="4">
    <source>
        <dbReference type="ARBA" id="ARBA00023159"/>
    </source>
</evidence>
<evidence type="ECO:0000313" key="5">
    <source>
        <dbReference type="EMBL" id="ALI04399.1"/>
    </source>
</evidence>
<proteinExistence type="predicted"/>
<dbReference type="PANTHER" id="PTHR34984">
    <property type="entry name" value="CARBON STORAGE REGULATOR"/>
    <property type="match status" value="1"/>
</dbReference>
<dbReference type="Pfam" id="PF02599">
    <property type="entry name" value="CsrA"/>
    <property type="match status" value="1"/>
</dbReference>
<dbReference type="OrthoDB" id="9809061at2"/>
<keyword evidence="2" id="KW-0810">Translation regulation</keyword>